<dbReference type="Proteomes" id="UP000648722">
    <property type="component" value="Unassembled WGS sequence"/>
</dbReference>
<dbReference type="RefSeq" id="WP_188451416.1">
    <property type="nucleotide sequence ID" value="NZ_BMFS01000003.1"/>
</dbReference>
<proteinExistence type="predicted"/>
<organism evidence="3 4">
    <name type="scientific">Glycocaulis albus</name>
    <dbReference type="NCBI Taxonomy" id="1382801"/>
    <lineage>
        <taxon>Bacteria</taxon>
        <taxon>Pseudomonadati</taxon>
        <taxon>Pseudomonadota</taxon>
        <taxon>Alphaproteobacteria</taxon>
        <taxon>Maricaulales</taxon>
        <taxon>Maricaulaceae</taxon>
        <taxon>Glycocaulis</taxon>
    </lineage>
</organism>
<keyword evidence="2" id="KW-1133">Transmembrane helix</keyword>
<evidence type="ECO:0000313" key="4">
    <source>
        <dbReference type="Proteomes" id="UP000648722"/>
    </source>
</evidence>
<name>A0ABQ1XK98_9PROT</name>
<comment type="caution">
    <text evidence="3">The sequence shown here is derived from an EMBL/GenBank/DDBJ whole genome shotgun (WGS) entry which is preliminary data.</text>
</comment>
<keyword evidence="4" id="KW-1185">Reference proteome</keyword>
<feature type="transmembrane region" description="Helical" evidence="2">
    <location>
        <begin position="6"/>
        <end position="26"/>
    </location>
</feature>
<feature type="transmembrane region" description="Helical" evidence="2">
    <location>
        <begin position="116"/>
        <end position="136"/>
    </location>
</feature>
<keyword evidence="2" id="KW-0812">Transmembrane</keyword>
<dbReference type="EMBL" id="BMFS01000003">
    <property type="protein sequence ID" value="GGG95992.1"/>
    <property type="molecule type" value="Genomic_DNA"/>
</dbReference>
<evidence type="ECO:0000256" key="1">
    <source>
        <dbReference type="SAM" id="MobiDB-lite"/>
    </source>
</evidence>
<feature type="region of interest" description="Disordered" evidence="1">
    <location>
        <begin position="158"/>
        <end position="196"/>
    </location>
</feature>
<reference evidence="4" key="1">
    <citation type="journal article" date="2019" name="Int. J. Syst. Evol. Microbiol.">
        <title>The Global Catalogue of Microorganisms (GCM) 10K type strain sequencing project: providing services to taxonomists for standard genome sequencing and annotation.</title>
        <authorList>
            <consortium name="The Broad Institute Genomics Platform"/>
            <consortium name="The Broad Institute Genome Sequencing Center for Infectious Disease"/>
            <person name="Wu L."/>
            <person name="Ma J."/>
        </authorList>
    </citation>
    <scope>NUCLEOTIDE SEQUENCE [LARGE SCALE GENOMIC DNA]</scope>
    <source>
        <strain evidence="4">CGMCC 1.12766</strain>
    </source>
</reference>
<evidence type="ECO:0000313" key="3">
    <source>
        <dbReference type="EMBL" id="GGG95992.1"/>
    </source>
</evidence>
<accession>A0ABQ1XK98</accession>
<feature type="transmembrane region" description="Helical" evidence="2">
    <location>
        <begin position="70"/>
        <end position="96"/>
    </location>
</feature>
<gene>
    <name evidence="3" type="ORF">GCM10007420_09510</name>
</gene>
<protein>
    <submittedName>
        <fullName evidence="3">Uncharacterized protein</fullName>
    </submittedName>
</protein>
<sequence length="196" mass="21300">MYDFSLQLLLAVFAVFILACLGYGLLRLRALSADAREEYADRAATKPATLRGVSEGEFVSLYVKSFAPRWAFYLAAGCAVAIVLSPVALVIIPAIYDQIWRATGAADWAGRGGYVFMFTVFFGVVAFGALPAFVLARLHHTRAPEPFTHALARARGEPIPEETGWRRRPKWARRVRPDTDADADSSASAGDGGSSD</sequence>
<keyword evidence="2" id="KW-0472">Membrane</keyword>
<evidence type="ECO:0000256" key="2">
    <source>
        <dbReference type="SAM" id="Phobius"/>
    </source>
</evidence>